<dbReference type="GO" id="GO:1901135">
    <property type="term" value="P:carbohydrate derivative metabolic process"/>
    <property type="evidence" value="ECO:0007669"/>
    <property type="project" value="InterPro"/>
</dbReference>
<evidence type="ECO:0000313" key="6">
    <source>
        <dbReference type="EMBL" id="QNM15739.1"/>
    </source>
</evidence>
<dbReference type="PROSITE" id="PS51071">
    <property type="entry name" value="HTH_RPIR"/>
    <property type="match status" value="1"/>
</dbReference>
<dbReference type="Proteomes" id="UP000515913">
    <property type="component" value="Chromosome"/>
</dbReference>
<evidence type="ECO:0000256" key="2">
    <source>
        <dbReference type="ARBA" id="ARBA00023125"/>
    </source>
</evidence>
<sequence>MIKKLIVSLNNEMTVKEKEIANYILNNMEEILTLTSAEMGNNIGVSQSSVIKFIKKIGFNKFGEFKIQLTKELENIKQNKDKIHSEIYLDDSLEDISFKVFNETIKAMEDTLKIIDHKYFEKIIDIIKTSKKILLVGSGMSSIVAKDLEIKLIKIRIDALHYESSHMQLMKLATMDKEDLIIAISHRGETEDVIDVIKKANKKGIKVLSITSIEKNTVANLSDFNLKVISEETNFRSSAISSRMAQLILNDIIFLRLTQIDYEKRKEYIKESRDLIKKLK</sequence>
<dbReference type="InterPro" id="IPR047640">
    <property type="entry name" value="RpiR-like"/>
</dbReference>
<dbReference type="InterPro" id="IPR009057">
    <property type="entry name" value="Homeodomain-like_sf"/>
</dbReference>
<dbReference type="AlphaFoldDB" id="A0A7G9GY57"/>
<dbReference type="InterPro" id="IPR035472">
    <property type="entry name" value="RpiR-like_SIS"/>
</dbReference>
<dbReference type="GO" id="GO:0003700">
    <property type="term" value="F:DNA-binding transcription factor activity"/>
    <property type="evidence" value="ECO:0007669"/>
    <property type="project" value="InterPro"/>
</dbReference>
<keyword evidence="7" id="KW-1185">Reference proteome</keyword>
<dbReference type="RefSeq" id="WP_101474909.1">
    <property type="nucleotide sequence ID" value="NZ_CP060637.1"/>
</dbReference>
<keyword evidence="2" id="KW-0238">DNA-binding</keyword>
<dbReference type="GO" id="GO:0097367">
    <property type="term" value="F:carbohydrate derivative binding"/>
    <property type="evidence" value="ECO:0007669"/>
    <property type="project" value="InterPro"/>
</dbReference>
<keyword evidence="1" id="KW-0805">Transcription regulation</keyword>
<dbReference type="EMBL" id="CP060637">
    <property type="protein sequence ID" value="QNM15739.1"/>
    <property type="molecule type" value="Genomic_DNA"/>
</dbReference>
<dbReference type="InterPro" id="IPR046348">
    <property type="entry name" value="SIS_dom_sf"/>
</dbReference>
<dbReference type="SUPFAM" id="SSF53697">
    <property type="entry name" value="SIS domain"/>
    <property type="match status" value="1"/>
</dbReference>
<dbReference type="Pfam" id="PF01380">
    <property type="entry name" value="SIS"/>
    <property type="match status" value="1"/>
</dbReference>
<feature type="domain" description="SIS" evidence="5">
    <location>
        <begin position="123"/>
        <end position="263"/>
    </location>
</feature>
<dbReference type="KEGG" id="fho:H9Q81_02550"/>
<evidence type="ECO:0000259" key="4">
    <source>
        <dbReference type="PROSITE" id="PS51071"/>
    </source>
</evidence>
<dbReference type="InterPro" id="IPR036388">
    <property type="entry name" value="WH-like_DNA-bd_sf"/>
</dbReference>
<feature type="domain" description="HTH rpiR-type" evidence="4">
    <location>
        <begin position="1"/>
        <end position="76"/>
    </location>
</feature>
<dbReference type="SUPFAM" id="SSF46689">
    <property type="entry name" value="Homeodomain-like"/>
    <property type="match status" value="1"/>
</dbReference>
<dbReference type="InterPro" id="IPR000281">
    <property type="entry name" value="HTH_RpiR"/>
</dbReference>
<evidence type="ECO:0000313" key="7">
    <source>
        <dbReference type="Proteomes" id="UP000515913"/>
    </source>
</evidence>
<dbReference type="InterPro" id="IPR001347">
    <property type="entry name" value="SIS_dom"/>
</dbReference>
<accession>A0A7G9GY57</accession>
<gene>
    <name evidence="6" type="ORF">H9Q81_02550</name>
</gene>
<proteinExistence type="predicted"/>
<evidence type="ECO:0000256" key="1">
    <source>
        <dbReference type="ARBA" id="ARBA00023015"/>
    </source>
</evidence>
<evidence type="ECO:0000259" key="5">
    <source>
        <dbReference type="PROSITE" id="PS51464"/>
    </source>
</evidence>
<evidence type="ECO:0000256" key="3">
    <source>
        <dbReference type="ARBA" id="ARBA00023163"/>
    </source>
</evidence>
<reference evidence="6 7" key="1">
    <citation type="submission" date="2020-08" db="EMBL/GenBank/DDBJ databases">
        <authorList>
            <person name="Liu C."/>
            <person name="Sun Q."/>
        </authorList>
    </citation>
    <scope>NUCLEOTIDE SEQUENCE [LARGE SCALE GENOMIC DNA]</scope>
    <source>
        <strain evidence="6 7">NSJ-57</strain>
    </source>
</reference>
<dbReference type="GO" id="GO:0003677">
    <property type="term" value="F:DNA binding"/>
    <property type="evidence" value="ECO:0007669"/>
    <property type="project" value="UniProtKB-KW"/>
</dbReference>
<protein>
    <submittedName>
        <fullName evidence="6">MurR/RpiR family transcriptional regulator</fullName>
    </submittedName>
</protein>
<dbReference type="PANTHER" id="PTHR30514">
    <property type="entry name" value="GLUCOKINASE"/>
    <property type="match status" value="1"/>
</dbReference>
<organism evidence="6 7">
    <name type="scientific">Fusobacterium hominis</name>
    <dbReference type="NCBI Taxonomy" id="2764326"/>
    <lineage>
        <taxon>Bacteria</taxon>
        <taxon>Fusobacteriati</taxon>
        <taxon>Fusobacteriota</taxon>
        <taxon>Fusobacteriia</taxon>
        <taxon>Fusobacteriales</taxon>
        <taxon>Fusobacteriaceae</taxon>
        <taxon>Fusobacterium</taxon>
    </lineage>
</organism>
<dbReference type="PANTHER" id="PTHR30514:SF1">
    <property type="entry name" value="HTH-TYPE TRANSCRIPTIONAL REGULATOR HEXR-RELATED"/>
    <property type="match status" value="1"/>
</dbReference>
<keyword evidence="3" id="KW-0804">Transcription</keyword>
<dbReference type="Gene3D" id="3.40.50.10490">
    <property type="entry name" value="Glucose-6-phosphate isomerase like protein, domain 1"/>
    <property type="match status" value="1"/>
</dbReference>
<dbReference type="Gene3D" id="1.10.10.10">
    <property type="entry name" value="Winged helix-like DNA-binding domain superfamily/Winged helix DNA-binding domain"/>
    <property type="match status" value="1"/>
</dbReference>
<dbReference type="Pfam" id="PF01418">
    <property type="entry name" value="HTH_6"/>
    <property type="match status" value="1"/>
</dbReference>
<dbReference type="PROSITE" id="PS51464">
    <property type="entry name" value="SIS"/>
    <property type="match status" value="1"/>
</dbReference>
<dbReference type="CDD" id="cd05013">
    <property type="entry name" value="SIS_RpiR"/>
    <property type="match status" value="1"/>
</dbReference>
<name>A0A7G9GY57_9FUSO</name>